<evidence type="ECO:0000259" key="1">
    <source>
        <dbReference type="PROSITE" id="PS51723"/>
    </source>
</evidence>
<feature type="domain" description="Peptidase M60" evidence="1">
    <location>
        <begin position="254"/>
        <end position="405"/>
    </location>
</feature>
<dbReference type="AlphaFoldDB" id="A0A383VTY2"/>
<organism evidence="2 3">
    <name type="scientific">Tetradesmus obliquus</name>
    <name type="common">Green alga</name>
    <name type="synonym">Acutodesmus obliquus</name>
    <dbReference type="NCBI Taxonomy" id="3088"/>
    <lineage>
        <taxon>Eukaryota</taxon>
        <taxon>Viridiplantae</taxon>
        <taxon>Chlorophyta</taxon>
        <taxon>core chlorophytes</taxon>
        <taxon>Chlorophyceae</taxon>
        <taxon>CS clade</taxon>
        <taxon>Sphaeropleales</taxon>
        <taxon>Scenedesmaceae</taxon>
        <taxon>Tetradesmus</taxon>
    </lineage>
</organism>
<dbReference type="InterPro" id="IPR051244">
    <property type="entry name" value="TCAF"/>
</dbReference>
<reference evidence="2 3" key="1">
    <citation type="submission" date="2016-10" db="EMBL/GenBank/DDBJ databases">
        <authorList>
            <person name="Cai Z."/>
        </authorList>
    </citation>
    <scope>NUCLEOTIDE SEQUENCE [LARGE SCALE GENOMIC DNA]</scope>
</reference>
<accession>A0A383VTY2</accession>
<name>A0A383VTY2_TETOB</name>
<dbReference type="PROSITE" id="PS51723">
    <property type="entry name" value="PEPTIDASE_M60"/>
    <property type="match status" value="1"/>
</dbReference>
<dbReference type="EMBL" id="FNXT01000814">
    <property type="protein sequence ID" value="SZX67856.1"/>
    <property type="molecule type" value="Genomic_DNA"/>
</dbReference>
<sequence length="405" mass="43021">MLSSLDTMGPLLKNAAAWASSNANKVAVGWNAHAETLVDYLISQTAFVSDRYTDAGEVKFNCLSVDQVQLLVLIGQDKAIGQYAASIRNFIRAGGGVIIAAQAWYWSYTNPIARHPNNILTAPLGLVLTGDAFESGFTFAISAPPSQISNAFVAVKCLEDSCLGKKASACYTEDQGQLASMMRSMTRAAEFAPATSAFMTRLATVAARTAWYKGLPPNQLPAAPDAKFFPELPPAGTKALDAARVKIKGTTADSYWQGLGLWAMAGQPVTVTIPQALLRALPVGSAPITLHIGGWTDNIYKDRAEFTRLPEMVRFYTVSSARTVIGSAFGGLIYITLPEGLKLADQTITVTGAIKAPVMTEGMTAKQWAAVLAASPAPWGEVVTSKLVISTPRSSLATVTDPVLK</sequence>
<gene>
    <name evidence="2" type="ORF">BQ4739_LOCUS8203</name>
</gene>
<dbReference type="InterPro" id="IPR035423">
    <property type="entry name" value="M60-like_N"/>
</dbReference>
<dbReference type="Proteomes" id="UP000256970">
    <property type="component" value="Unassembled WGS sequence"/>
</dbReference>
<dbReference type="Pfam" id="PF17291">
    <property type="entry name" value="M60-like_N"/>
    <property type="match status" value="1"/>
</dbReference>
<proteinExistence type="predicted"/>
<dbReference type="InterPro" id="IPR031161">
    <property type="entry name" value="Peptidase_M60_dom"/>
</dbReference>
<evidence type="ECO:0000313" key="2">
    <source>
        <dbReference type="EMBL" id="SZX67856.1"/>
    </source>
</evidence>
<keyword evidence="3" id="KW-1185">Reference proteome</keyword>
<protein>
    <recommendedName>
        <fullName evidence="1">Peptidase M60 domain-containing protein</fullName>
    </recommendedName>
</protein>
<dbReference type="PANTHER" id="PTHR15730:SF5">
    <property type="entry name" value="SI:CH211-210B2.2-RELATED"/>
    <property type="match status" value="1"/>
</dbReference>
<dbReference type="PANTHER" id="PTHR15730">
    <property type="entry name" value="EXPERIMENTAL AUTOIMMUNE PROSTATITIS ANTIGEN 2-RELATED"/>
    <property type="match status" value="1"/>
</dbReference>
<evidence type="ECO:0000313" key="3">
    <source>
        <dbReference type="Proteomes" id="UP000256970"/>
    </source>
</evidence>